<dbReference type="Pfam" id="PF09223">
    <property type="entry name" value="ZinT"/>
    <property type="match status" value="1"/>
</dbReference>
<evidence type="ECO:0000256" key="4">
    <source>
        <dbReference type="SAM" id="SignalP"/>
    </source>
</evidence>
<evidence type="ECO:0000256" key="2">
    <source>
        <dbReference type="ARBA" id="ARBA00022833"/>
    </source>
</evidence>
<feature type="chain" id="PRO_5046281917" evidence="4">
    <location>
        <begin position="27"/>
        <end position="225"/>
    </location>
</feature>
<dbReference type="RefSeq" id="WP_311689925.1">
    <property type="nucleotide sequence ID" value="NZ_JAVRHL010000002.1"/>
</dbReference>
<keyword evidence="2" id="KW-0862">Zinc</keyword>
<protein>
    <submittedName>
        <fullName evidence="6">Metal-binding protein ZinT</fullName>
    </submittedName>
</protein>
<keyword evidence="7" id="KW-1185">Reference proteome</keyword>
<evidence type="ECO:0000313" key="7">
    <source>
        <dbReference type="Proteomes" id="UP001265259"/>
    </source>
</evidence>
<gene>
    <name evidence="6" type="ORF">RM543_05585</name>
</gene>
<organism evidence="6 7">
    <name type="scientific">Tropicimonas omnivorans</name>
    <dbReference type="NCBI Taxonomy" id="3075590"/>
    <lineage>
        <taxon>Bacteria</taxon>
        <taxon>Pseudomonadati</taxon>
        <taxon>Pseudomonadota</taxon>
        <taxon>Alphaproteobacteria</taxon>
        <taxon>Rhodobacterales</taxon>
        <taxon>Roseobacteraceae</taxon>
        <taxon>Tropicimonas</taxon>
    </lineage>
</organism>
<proteinExistence type="predicted"/>
<reference evidence="6 7" key="1">
    <citation type="submission" date="2023-09" db="EMBL/GenBank/DDBJ databases">
        <authorList>
            <person name="Rey-Velasco X."/>
        </authorList>
    </citation>
    <scope>NUCLEOTIDE SEQUENCE [LARGE SCALE GENOMIC DNA]</scope>
    <source>
        <strain evidence="6 7">F158</strain>
    </source>
</reference>
<feature type="domain" description="ZinT" evidence="5">
    <location>
        <begin position="48"/>
        <end position="225"/>
    </location>
</feature>
<dbReference type="SUPFAM" id="SSF50814">
    <property type="entry name" value="Lipocalins"/>
    <property type="match status" value="1"/>
</dbReference>
<feature type="region of interest" description="Disordered" evidence="3">
    <location>
        <begin position="30"/>
        <end position="54"/>
    </location>
</feature>
<feature type="signal peptide" evidence="4">
    <location>
        <begin position="1"/>
        <end position="26"/>
    </location>
</feature>
<feature type="compositionally biased region" description="Basic and acidic residues" evidence="3">
    <location>
        <begin position="32"/>
        <end position="52"/>
    </location>
</feature>
<dbReference type="InterPro" id="IPR012674">
    <property type="entry name" value="Calycin"/>
</dbReference>
<comment type="caution">
    <text evidence="6">The sequence shown here is derived from an EMBL/GenBank/DDBJ whole genome shotgun (WGS) entry which is preliminary data.</text>
</comment>
<keyword evidence="1 4" id="KW-0732">Signal</keyword>
<evidence type="ECO:0000256" key="1">
    <source>
        <dbReference type="ARBA" id="ARBA00022729"/>
    </source>
</evidence>
<dbReference type="Proteomes" id="UP001265259">
    <property type="component" value="Unassembled WGS sequence"/>
</dbReference>
<evidence type="ECO:0000256" key="3">
    <source>
        <dbReference type="SAM" id="MobiDB-lite"/>
    </source>
</evidence>
<dbReference type="Gene3D" id="2.40.128.20">
    <property type="match status" value="1"/>
</dbReference>
<sequence length="225" mass="25083">MQTAFYKYLGVLAAGSALAFSAPAFAQTSEDAAGHDHSGEHAHDHDHDEDVHSGYFDDDQIEARSLADWEGDWQSVFPLLQDGTLDPVMAHKADHGDMTEDEYKAYYEVGYETDVERITMDGDTVTFFSGGVPLQGRYEDDGHEVLTYEKGNRGVRYIFEKSEGDADAPDFIQFSDHAIAPEDAGHYHLYWGDDRAALLEEVTNWPTYYPADLSGDEVAGKMMAH</sequence>
<evidence type="ECO:0000313" key="6">
    <source>
        <dbReference type="EMBL" id="MDT0682147.1"/>
    </source>
</evidence>
<accession>A0ABU3DEK1</accession>
<name>A0ABU3DEK1_9RHOB</name>
<dbReference type="EMBL" id="JAVRHL010000002">
    <property type="protein sequence ID" value="MDT0682147.1"/>
    <property type="molecule type" value="Genomic_DNA"/>
</dbReference>
<dbReference type="InterPro" id="IPR015304">
    <property type="entry name" value="ZinT_dom"/>
</dbReference>
<evidence type="ECO:0000259" key="5">
    <source>
        <dbReference type="Pfam" id="PF09223"/>
    </source>
</evidence>